<dbReference type="AlphaFoldDB" id="A0A059AP23"/>
<reference evidence="2" key="1">
    <citation type="submission" date="2013-07" db="EMBL/GenBank/DDBJ databases">
        <title>The genome of Eucalyptus grandis.</title>
        <authorList>
            <person name="Schmutz J."/>
            <person name="Hayes R."/>
            <person name="Myburg A."/>
            <person name="Tuskan G."/>
            <person name="Grattapaglia D."/>
            <person name="Rokhsar D.S."/>
        </authorList>
    </citation>
    <scope>NUCLEOTIDE SEQUENCE</scope>
    <source>
        <tissue evidence="2">Leaf extractions</tissue>
    </source>
</reference>
<organism evidence="2">
    <name type="scientific">Eucalyptus grandis</name>
    <name type="common">Flooded gum</name>
    <dbReference type="NCBI Taxonomy" id="71139"/>
    <lineage>
        <taxon>Eukaryota</taxon>
        <taxon>Viridiplantae</taxon>
        <taxon>Streptophyta</taxon>
        <taxon>Embryophyta</taxon>
        <taxon>Tracheophyta</taxon>
        <taxon>Spermatophyta</taxon>
        <taxon>Magnoliopsida</taxon>
        <taxon>eudicotyledons</taxon>
        <taxon>Gunneridae</taxon>
        <taxon>Pentapetalae</taxon>
        <taxon>rosids</taxon>
        <taxon>malvids</taxon>
        <taxon>Myrtales</taxon>
        <taxon>Myrtaceae</taxon>
        <taxon>Myrtoideae</taxon>
        <taxon>Eucalypteae</taxon>
        <taxon>Eucalyptus</taxon>
    </lineage>
</organism>
<sequence length="114" mass="12878">MKKELGDCTRRLSLCFLFSSSAGGFSKSISFWSTYFTRPKRNEPKVSTNSNVEIKLNTQAKSSQLRLKATAVRQHSISTYARSSTKHKQKTTEHETLLASTHDLEKSETHAARL</sequence>
<protein>
    <submittedName>
        <fullName evidence="2">Uncharacterized protein</fullName>
    </submittedName>
</protein>
<dbReference type="Gramene" id="KCW55747">
    <property type="protein sequence ID" value="KCW55747"/>
    <property type="gene ID" value="EUGRSUZ_I01578"/>
</dbReference>
<feature type="region of interest" description="Disordered" evidence="1">
    <location>
        <begin position="79"/>
        <end position="114"/>
    </location>
</feature>
<feature type="compositionally biased region" description="Basic and acidic residues" evidence="1">
    <location>
        <begin position="90"/>
        <end position="114"/>
    </location>
</feature>
<proteinExistence type="predicted"/>
<dbReference type="InParanoid" id="A0A059AP23"/>
<evidence type="ECO:0000256" key="1">
    <source>
        <dbReference type="SAM" id="MobiDB-lite"/>
    </source>
</evidence>
<gene>
    <name evidence="2" type="ORF">EUGRSUZ_I01578</name>
</gene>
<evidence type="ECO:0000313" key="2">
    <source>
        <dbReference type="EMBL" id="KCW55747.1"/>
    </source>
</evidence>
<dbReference type="EMBL" id="KK198761">
    <property type="protein sequence ID" value="KCW55747.1"/>
    <property type="molecule type" value="Genomic_DNA"/>
</dbReference>
<name>A0A059AP23_EUCGR</name>
<accession>A0A059AP23</accession>